<dbReference type="AlphaFoldDB" id="A0A433AEP0"/>
<feature type="signal peptide" evidence="1">
    <location>
        <begin position="1"/>
        <end position="18"/>
    </location>
</feature>
<keyword evidence="1" id="KW-0732">Signal</keyword>
<keyword evidence="3" id="KW-1185">Reference proteome</keyword>
<evidence type="ECO:0000313" key="3">
    <source>
        <dbReference type="Proteomes" id="UP000268093"/>
    </source>
</evidence>
<dbReference type="Proteomes" id="UP000268093">
    <property type="component" value="Unassembled WGS sequence"/>
</dbReference>
<organism evidence="2 3">
    <name type="scientific">Jimgerdemannia flammicorona</name>
    <dbReference type="NCBI Taxonomy" id="994334"/>
    <lineage>
        <taxon>Eukaryota</taxon>
        <taxon>Fungi</taxon>
        <taxon>Fungi incertae sedis</taxon>
        <taxon>Mucoromycota</taxon>
        <taxon>Mucoromycotina</taxon>
        <taxon>Endogonomycetes</taxon>
        <taxon>Endogonales</taxon>
        <taxon>Endogonaceae</taxon>
        <taxon>Jimgerdemannia</taxon>
    </lineage>
</organism>
<proteinExistence type="predicted"/>
<evidence type="ECO:0000256" key="1">
    <source>
        <dbReference type="SAM" id="SignalP"/>
    </source>
</evidence>
<comment type="caution">
    <text evidence="2">The sequence shown here is derived from an EMBL/GenBank/DDBJ whole genome shotgun (WGS) entry which is preliminary data.</text>
</comment>
<feature type="chain" id="PRO_5019489944" evidence="1">
    <location>
        <begin position="19"/>
        <end position="248"/>
    </location>
</feature>
<evidence type="ECO:0000313" key="2">
    <source>
        <dbReference type="EMBL" id="RUP00978.1"/>
    </source>
</evidence>
<reference evidence="2 3" key="1">
    <citation type="journal article" date="2018" name="New Phytol.">
        <title>Phylogenomics of Endogonaceae and evolution of mycorrhizas within Mucoromycota.</title>
        <authorList>
            <person name="Chang Y."/>
            <person name="Desiro A."/>
            <person name="Na H."/>
            <person name="Sandor L."/>
            <person name="Lipzen A."/>
            <person name="Clum A."/>
            <person name="Barry K."/>
            <person name="Grigoriev I.V."/>
            <person name="Martin F.M."/>
            <person name="Stajich J.E."/>
            <person name="Smith M.E."/>
            <person name="Bonito G."/>
            <person name="Spatafora J.W."/>
        </authorList>
    </citation>
    <scope>NUCLEOTIDE SEQUENCE [LARGE SCALE GENOMIC DNA]</scope>
    <source>
        <strain evidence="2 3">GMNB39</strain>
    </source>
</reference>
<name>A0A433AEP0_9FUNG</name>
<protein>
    <submittedName>
        <fullName evidence="2">Uncharacterized protein</fullName>
    </submittedName>
</protein>
<sequence>MKLIKLATFVTVLTGTTAAVSKRPADMLEPHIPKTWNSFVDLRTPTVDDLRTAVRYIQERYYYDLDLCDQYSIPLGQNGTRLQSAEFHPYDALTMQSLVFAYVDLFNFINYYFVPTCNVTDLIRPATLEAAHYPDSWEVQIYHGPDLRVPTVFDLQQANWWLEEFIYFSVVGCAPFRKPFGEEGNQLLSPTVDPSKPITMGILETAIDDLLNFEAYYFGGTCTTGSVLRVPGDEPKVSMDYILKFSTP</sequence>
<accession>A0A433AEP0</accession>
<gene>
    <name evidence="2" type="ORF">BC936DRAFT_140695</name>
</gene>
<dbReference type="EMBL" id="RBNI01017624">
    <property type="protein sequence ID" value="RUP00978.1"/>
    <property type="molecule type" value="Genomic_DNA"/>
</dbReference>